<proteinExistence type="predicted"/>
<dbReference type="AlphaFoldDB" id="A0A182JM92"/>
<reference evidence="2" key="1">
    <citation type="submission" date="2022-08" db="UniProtKB">
        <authorList>
            <consortium name="EnsemblMetazoa"/>
        </authorList>
    </citation>
    <scope>IDENTIFICATION</scope>
    <source>
        <strain evidence="2">EBRO</strain>
    </source>
</reference>
<name>A0A182JM92_ANOAO</name>
<feature type="compositionally biased region" description="Low complexity" evidence="1">
    <location>
        <begin position="284"/>
        <end position="297"/>
    </location>
</feature>
<evidence type="ECO:0000313" key="2">
    <source>
        <dbReference type="EnsemblMetazoa" id="AATE020711-PA.1"/>
    </source>
</evidence>
<feature type="region of interest" description="Disordered" evidence="1">
    <location>
        <begin position="278"/>
        <end position="297"/>
    </location>
</feature>
<evidence type="ECO:0008006" key="3">
    <source>
        <dbReference type="Google" id="ProtNLM"/>
    </source>
</evidence>
<dbReference type="EnsemblMetazoa" id="AATE020711-RA">
    <property type="protein sequence ID" value="AATE020711-PA.1"/>
    <property type="gene ID" value="AATE020711"/>
</dbReference>
<dbReference type="STRING" id="41427.A0A182JM92"/>
<organism evidence="2">
    <name type="scientific">Anopheles atroparvus</name>
    <name type="common">European mosquito</name>
    <dbReference type="NCBI Taxonomy" id="41427"/>
    <lineage>
        <taxon>Eukaryota</taxon>
        <taxon>Metazoa</taxon>
        <taxon>Ecdysozoa</taxon>
        <taxon>Arthropoda</taxon>
        <taxon>Hexapoda</taxon>
        <taxon>Insecta</taxon>
        <taxon>Pterygota</taxon>
        <taxon>Neoptera</taxon>
        <taxon>Endopterygota</taxon>
        <taxon>Diptera</taxon>
        <taxon>Nematocera</taxon>
        <taxon>Culicoidea</taxon>
        <taxon>Culicidae</taxon>
        <taxon>Anophelinae</taxon>
        <taxon>Anopheles</taxon>
    </lineage>
</organism>
<accession>A0A182JM92</accession>
<protein>
    <recommendedName>
        <fullName evidence="3">EF-hand domain-containing protein</fullName>
    </recommendedName>
</protein>
<dbReference type="VEuPathDB" id="VectorBase:AATE020711"/>
<evidence type="ECO:0000256" key="1">
    <source>
        <dbReference type="SAM" id="MobiDB-lite"/>
    </source>
</evidence>
<sequence length="297" mass="32280">MHSTKREFVCPSCQSAQHQADGEYLAASLVGRKTLETPRGPRWSPTVTIGSSRLSDAPHNENKITNILTDPRREAPAPSTDRLRLEEGQTAIHRAVVIHGLSRVSRVMWPGFDKGSGKLDAASNSQQETLADIEHISTIAGSLGSIGTISQSGDGEPVYETDHTDLNSEYDEVELRRELMKDFDPEGFGEIPVDDFVAALKSQEFLANVPPNKRDILYDRALKAKTSKVESISFQDFVNVVSGMSGKQTDNEVINGMPARCRSTPSRDDERITIPNELDAEQPAGACANGHAAAGPV</sequence>